<dbReference type="RefSeq" id="WP_219082194.1">
    <property type="nucleotide sequence ID" value="NZ_CP079216.1"/>
</dbReference>
<evidence type="ECO:0000313" key="4">
    <source>
        <dbReference type="Proteomes" id="UP000824504"/>
    </source>
</evidence>
<dbReference type="EMBL" id="CP079216">
    <property type="protein sequence ID" value="QXT62891.1"/>
    <property type="molecule type" value="Genomic_DNA"/>
</dbReference>
<feature type="compositionally biased region" description="Low complexity" evidence="1">
    <location>
        <begin position="157"/>
        <end position="169"/>
    </location>
</feature>
<keyword evidence="2" id="KW-0812">Transmembrane</keyword>
<feature type="region of interest" description="Disordered" evidence="1">
    <location>
        <begin position="138"/>
        <end position="195"/>
    </location>
</feature>
<feature type="transmembrane region" description="Helical" evidence="2">
    <location>
        <begin position="110"/>
        <end position="131"/>
    </location>
</feature>
<keyword evidence="2" id="KW-0472">Membrane</keyword>
<feature type="compositionally biased region" description="Polar residues" evidence="1">
    <location>
        <begin position="141"/>
        <end position="150"/>
    </location>
</feature>
<protein>
    <submittedName>
        <fullName evidence="3">Uncharacterized protein</fullName>
    </submittedName>
</protein>
<gene>
    <name evidence="3" type="ORF">KDB89_14385</name>
</gene>
<evidence type="ECO:0000313" key="3">
    <source>
        <dbReference type="EMBL" id="QXT62891.1"/>
    </source>
</evidence>
<feature type="transmembrane region" description="Helical" evidence="2">
    <location>
        <begin position="28"/>
        <end position="47"/>
    </location>
</feature>
<keyword evidence="4" id="KW-1185">Reference proteome</keyword>
<accession>A0ABX8SHT6</accession>
<organism evidence="3 4">
    <name type="scientific">Tessaracoccus palaemonis</name>
    <dbReference type="NCBI Taxonomy" id="2829499"/>
    <lineage>
        <taxon>Bacteria</taxon>
        <taxon>Bacillati</taxon>
        <taxon>Actinomycetota</taxon>
        <taxon>Actinomycetes</taxon>
        <taxon>Propionibacteriales</taxon>
        <taxon>Propionibacteriaceae</taxon>
        <taxon>Tessaracoccus</taxon>
    </lineage>
</organism>
<keyword evidence="2" id="KW-1133">Transmembrane helix</keyword>
<dbReference type="Proteomes" id="UP000824504">
    <property type="component" value="Chromosome"/>
</dbReference>
<reference evidence="3 4" key="1">
    <citation type="submission" date="2021-07" db="EMBL/GenBank/DDBJ databases">
        <title>complete genome sequencing of Tessaracoccus sp.J1M15.</title>
        <authorList>
            <person name="Bae J.-W."/>
            <person name="Kim D.-y."/>
        </authorList>
    </citation>
    <scope>NUCLEOTIDE SEQUENCE [LARGE SCALE GENOMIC DNA]</scope>
    <source>
        <strain evidence="3 4">J1M15</strain>
    </source>
</reference>
<evidence type="ECO:0000256" key="2">
    <source>
        <dbReference type="SAM" id="Phobius"/>
    </source>
</evidence>
<sequence>MSYPSQQPAGPYPTPAAPRPKREGSAVLIYRSILWFAVAIALVIVAMTTSRMTARSYADLLDLAGESFDANNGLTSGAPQQAVANGWYTNDLLTVIGKQNNTLMSIQGSLLWIAVILGLGVAAHVAGSSLIRLMTRPKPTQVPTPMQSGTPAPWMNGQGPTPGYGQPTAPNGPPPQYRPAPQHPYPTDPRPGQGS</sequence>
<feature type="region of interest" description="Disordered" evidence="1">
    <location>
        <begin position="1"/>
        <end position="21"/>
    </location>
</feature>
<evidence type="ECO:0000256" key="1">
    <source>
        <dbReference type="SAM" id="MobiDB-lite"/>
    </source>
</evidence>
<feature type="compositionally biased region" description="Pro residues" evidence="1">
    <location>
        <begin position="170"/>
        <end position="189"/>
    </location>
</feature>
<name>A0ABX8SHT6_9ACTN</name>
<proteinExistence type="predicted"/>